<proteinExistence type="predicted"/>
<dbReference type="PROSITE" id="PS50076">
    <property type="entry name" value="DNAJ_2"/>
    <property type="match status" value="1"/>
</dbReference>
<dbReference type="Pfam" id="PF00226">
    <property type="entry name" value="DnaJ"/>
    <property type="match status" value="1"/>
</dbReference>
<accession>A0ABP0H776</accession>
<keyword evidence="1" id="KW-0812">Transmembrane</keyword>
<comment type="caution">
    <text evidence="3">The sequence shown here is derived from an EMBL/GenBank/DDBJ whole genome shotgun (WGS) entry which is preliminary data.</text>
</comment>
<feature type="transmembrane region" description="Helical" evidence="1">
    <location>
        <begin position="252"/>
        <end position="272"/>
    </location>
</feature>
<dbReference type="Proteomes" id="UP001642484">
    <property type="component" value="Unassembled WGS sequence"/>
</dbReference>
<dbReference type="Gene3D" id="1.10.287.110">
    <property type="entry name" value="DnaJ domain"/>
    <property type="match status" value="1"/>
</dbReference>
<keyword evidence="1" id="KW-1133">Transmembrane helix</keyword>
<keyword evidence="4" id="KW-1185">Reference proteome</keyword>
<evidence type="ECO:0000313" key="3">
    <source>
        <dbReference type="EMBL" id="CAK8986053.1"/>
    </source>
</evidence>
<feature type="domain" description="J" evidence="2">
    <location>
        <begin position="157"/>
        <end position="215"/>
    </location>
</feature>
<dbReference type="SMART" id="SM00271">
    <property type="entry name" value="DnaJ"/>
    <property type="match status" value="1"/>
</dbReference>
<dbReference type="CDD" id="cd06257">
    <property type="entry name" value="DnaJ"/>
    <property type="match status" value="1"/>
</dbReference>
<gene>
    <name evidence="3" type="ORF">CCMP2556_LOCUS366</name>
</gene>
<evidence type="ECO:0000259" key="2">
    <source>
        <dbReference type="PROSITE" id="PS50076"/>
    </source>
</evidence>
<dbReference type="InterPro" id="IPR001623">
    <property type="entry name" value="DnaJ_domain"/>
</dbReference>
<dbReference type="SUPFAM" id="SSF46565">
    <property type="entry name" value="Chaperone J-domain"/>
    <property type="match status" value="1"/>
</dbReference>
<name>A0ABP0H776_9DINO</name>
<keyword evidence="1" id="KW-0472">Membrane</keyword>
<reference evidence="3 4" key="1">
    <citation type="submission" date="2024-02" db="EMBL/GenBank/DDBJ databases">
        <authorList>
            <person name="Chen Y."/>
            <person name="Shah S."/>
            <person name="Dougan E. K."/>
            <person name="Thang M."/>
            <person name="Chan C."/>
        </authorList>
    </citation>
    <scope>NUCLEOTIDE SEQUENCE [LARGE SCALE GENOMIC DNA]</scope>
</reference>
<dbReference type="InterPro" id="IPR036869">
    <property type="entry name" value="J_dom_sf"/>
</dbReference>
<protein>
    <recommendedName>
        <fullName evidence="2">J domain-containing protein</fullName>
    </recommendedName>
</protein>
<organism evidence="3 4">
    <name type="scientific">Durusdinium trenchii</name>
    <dbReference type="NCBI Taxonomy" id="1381693"/>
    <lineage>
        <taxon>Eukaryota</taxon>
        <taxon>Sar</taxon>
        <taxon>Alveolata</taxon>
        <taxon>Dinophyceae</taxon>
        <taxon>Suessiales</taxon>
        <taxon>Symbiodiniaceae</taxon>
        <taxon>Durusdinium</taxon>
    </lineage>
</organism>
<sequence length="293" mass="31517">NCSKSMNAAWPPPWFAPIGAKWTPTTLAVPCAGADLFARPRMGQELAASGGRWLRRAQGHSSHLTLLLRARHPSLACRAASSAAPLAVAVLGAAVLVAAASAALRPKAAPSAEPPSAAEAVRAAEVEAQRQAAEELRSMLPEDLEEALKDFEGDFCGPWRALGLEADVELDEEDLRVAYRRAVRVEHPDTSQAPDAEERFQRVRKAYALLSDEGTRELLLEAIEQQASCFAELSGLDLADEEAGPASSLPSWLFLLPVLLALLLAFLLNVSGEDMQMRPRQKEPAVLSLQSND</sequence>
<evidence type="ECO:0000313" key="4">
    <source>
        <dbReference type="Proteomes" id="UP001642484"/>
    </source>
</evidence>
<feature type="non-terminal residue" evidence="3">
    <location>
        <position position="1"/>
    </location>
</feature>
<dbReference type="EMBL" id="CAXAMN010000037">
    <property type="protein sequence ID" value="CAK8986053.1"/>
    <property type="molecule type" value="Genomic_DNA"/>
</dbReference>
<evidence type="ECO:0000256" key="1">
    <source>
        <dbReference type="SAM" id="Phobius"/>
    </source>
</evidence>